<evidence type="ECO:0000256" key="1">
    <source>
        <dbReference type="SAM" id="SignalP"/>
    </source>
</evidence>
<dbReference type="AlphaFoldDB" id="K9ZYX4"/>
<evidence type="ECO:0000313" key="3">
    <source>
        <dbReference type="Proteomes" id="UP000010467"/>
    </source>
</evidence>
<dbReference type="KEGG" id="dpd:Deipe_0506"/>
<dbReference type="Proteomes" id="UP000010467">
    <property type="component" value="Chromosome"/>
</dbReference>
<proteinExistence type="predicted"/>
<accession>K9ZYX4</accession>
<feature type="signal peptide" evidence="1">
    <location>
        <begin position="1"/>
        <end position="20"/>
    </location>
</feature>
<sequence>MKSIVALTALSIALVACAPAQGVPPTRYVGQSGEILAMISQYGTELRPSDQFNNFTVEAITNNGVTFVTQNTPGFQLFVGRQTVRMTFTALQAGNNVSVAGSISNGQRELIDAVFRHLDKSFQRIPNP</sequence>
<dbReference type="STRING" id="937777.Deipe_0506"/>
<dbReference type="PROSITE" id="PS51257">
    <property type="entry name" value="PROKAR_LIPOPROTEIN"/>
    <property type="match status" value="1"/>
</dbReference>
<evidence type="ECO:0008006" key="4">
    <source>
        <dbReference type="Google" id="ProtNLM"/>
    </source>
</evidence>
<dbReference type="HOGENOM" id="CLU_1955976_0_0_0"/>
<keyword evidence="1" id="KW-0732">Signal</keyword>
<protein>
    <recommendedName>
        <fullName evidence="4">DUF5666 domain-containing protein</fullName>
    </recommendedName>
</protein>
<feature type="chain" id="PRO_5003939452" description="DUF5666 domain-containing protein" evidence="1">
    <location>
        <begin position="21"/>
        <end position="128"/>
    </location>
</feature>
<evidence type="ECO:0000313" key="2">
    <source>
        <dbReference type="EMBL" id="AFZ66102.1"/>
    </source>
</evidence>
<keyword evidence="3" id="KW-1185">Reference proteome</keyword>
<dbReference type="EMBL" id="CP003382">
    <property type="protein sequence ID" value="AFZ66102.1"/>
    <property type="molecule type" value="Genomic_DNA"/>
</dbReference>
<dbReference type="RefSeq" id="WP_015234412.1">
    <property type="nucleotide sequence ID" value="NC_019793.1"/>
</dbReference>
<name>K9ZYX4_DEIPD</name>
<gene>
    <name evidence="2" type="ordered locus">Deipe_0506</name>
</gene>
<reference evidence="3" key="1">
    <citation type="submission" date="2012-03" db="EMBL/GenBank/DDBJ databases">
        <title>Complete sequence of chromosome of Deinococcus peraridilitoris DSM 19664.</title>
        <authorList>
            <person name="Lucas S."/>
            <person name="Copeland A."/>
            <person name="Lapidus A."/>
            <person name="Glavina del Rio T."/>
            <person name="Dalin E."/>
            <person name="Tice H."/>
            <person name="Bruce D."/>
            <person name="Goodwin L."/>
            <person name="Pitluck S."/>
            <person name="Peters L."/>
            <person name="Mikhailova N."/>
            <person name="Lu M."/>
            <person name="Kyrpides N."/>
            <person name="Mavromatis K."/>
            <person name="Ivanova N."/>
            <person name="Brettin T."/>
            <person name="Detter J.C."/>
            <person name="Han C."/>
            <person name="Larimer F."/>
            <person name="Land M."/>
            <person name="Hauser L."/>
            <person name="Markowitz V."/>
            <person name="Cheng J.-F."/>
            <person name="Hugenholtz P."/>
            <person name="Woyke T."/>
            <person name="Wu D."/>
            <person name="Pukall R."/>
            <person name="Steenblock K."/>
            <person name="Brambilla E."/>
            <person name="Klenk H.-P."/>
            <person name="Eisen J.A."/>
        </authorList>
    </citation>
    <scope>NUCLEOTIDE SEQUENCE [LARGE SCALE GENOMIC DNA]</scope>
    <source>
        <strain evidence="3">DSM 19664 / LMG 22246 / CIP 109416 / KR-200</strain>
    </source>
</reference>
<organism evidence="2 3">
    <name type="scientific">Deinococcus peraridilitoris (strain DSM 19664 / LMG 22246 / CIP 109416 / KR-200)</name>
    <dbReference type="NCBI Taxonomy" id="937777"/>
    <lineage>
        <taxon>Bacteria</taxon>
        <taxon>Thermotogati</taxon>
        <taxon>Deinococcota</taxon>
        <taxon>Deinococci</taxon>
        <taxon>Deinococcales</taxon>
        <taxon>Deinococcaceae</taxon>
        <taxon>Deinococcus</taxon>
    </lineage>
</organism>